<accession>A0A1I8FG34</accession>
<proteinExistence type="predicted"/>
<protein>
    <submittedName>
        <fullName evidence="2">Uncharacterized protein</fullName>
    </submittedName>
</protein>
<keyword evidence="1" id="KW-1185">Reference proteome</keyword>
<sequence length="30" mass="3455">MTQHQPCLRLCQRPLRVACRTTVQPRPAPP</sequence>
<name>A0A1I8FG34_9PLAT</name>
<reference evidence="2" key="1">
    <citation type="submission" date="2016-11" db="UniProtKB">
        <authorList>
            <consortium name="WormBaseParasite"/>
        </authorList>
    </citation>
    <scope>IDENTIFICATION</scope>
</reference>
<dbReference type="WBParaSite" id="maker-unitig_32637-snap-gene-0.2-mRNA-1">
    <property type="protein sequence ID" value="maker-unitig_32637-snap-gene-0.2-mRNA-1"/>
    <property type="gene ID" value="maker-unitig_32637-snap-gene-0.2"/>
</dbReference>
<organism evidence="1 2">
    <name type="scientific">Macrostomum lignano</name>
    <dbReference type="NCBI Taxonomy" id="282301"/>
    <lineage>
        <taxon>Eukaryota</taxon>
        <taxon>Metazoa</taxon>
        <taxon>Spiralia</taxon>
        <taxon>Lophotrochozoa</taxon>
        <taxon>Platyhelminthes</taxon>
        <taxon>Rhabditophora</taxon>
        <taxon>Macrostomorpha</taxon>
        <taxon>Macrostomida</taxon>
        <taxon>Macrostomidae</taxon>
        <taxon>Macrostomum</taxon>
    </lineage>
</organism>
<evidence type="ECO:0000313" key="2">
    <source>
        <dbReference type="WBParaSite" id="maker-unitig_32637-snap-gene-0.2-mRNA-1"/>
    </source>
</evidence>
<dbReference type="Proteomes" id="UP000095280">
    <property type="component" value="Unplaced"/>
</dbReference>
<dbReference type="AlphaFoldDB" id="A0A1I8FG34"/>
<evidence type="ECO:0000313" key="1">
    <source>
        <dbReference type="Proteomes" id="UP000095280"/>
    </source>
</evidence>